<dbReference type="EMBL" id="AMCI01002379">
    <property type="protein sequence ID" value="EJX02876.1"/>
    <property type="molecule type" value="Genomic_DNA"/>
</dbReference>
<gene>
    <name evidence="1" type="ORF">EVA_09017</name>
</gene>
<evidence type="ECO:0000313" key="1">
    <source>
        <dbReference type="EMBL" id="EJX02876.1"/>
    </source>
</evidence>
<reference evidence="1" key="1">
    <citation type="journal article" date="2012" name="PLoS ONE">
        <title>Gene sets for utilization of primary and secondary nutrition supplies in the distal gut of endangered iberian lynx.</title>
        <authorList>
            <person name="Alcaide M."/>
            <person name="Messina E."/>
            <person name="Richter M."/>
            <person name="Bargiela R."/>
            <person name="Peplies J."/>
            <person name="Huws S.A."/>
            <person name="Newbold C.J."/>
            <person name="Golyshin P.N."/>
            <person name="Simon M.A."/>
            <person name="Lopez G."/>
            <person name="Yakimov M.M."/>
            <person name="Ferrer M."/>
        </authorList>
    </citation>
    <scope>NUCLEOTIDE SEQUENCE</scope>
</reference>
<sequence length="42" mass="4943">MIQIPSSFRCSLIFCVWKALKRLLLIVRQKPVLILLNNPLTY</sequence>
<comment type="caution">
    <text evidence="1">The sequence shown here is derived from an EMBL/GenBank/DDBJ whole genome shotgun (WGS) entry which is preliminary data.</text>
</comment>
<name>J9CRQ9_9ZZZZ</name>
<accession>J9CRQ9</accession>
<protein>
    <submittedName>
        <fullName evidence="1">Uncharacterized protein</fullName>
    </submittedName>
</protein>
<dbReference type="AlphaFoldDB" id="J9CRQ9"/>
<organism evidence="1">
    <name type="scientific">gut metagenome</name>
    <dbReference type="NCBI Taxonomy" id="749906"/>
    <lineage>
        <taxon>unclassified sequences</taxon>
        <taxon>metagenomes</taxon>
        <taxon>organismal metagenomes</taxon>
    </lineage>
</organism>
<proteinExistence type="predicted"/>